<feature type="transmembrane region" description="Helical" evidence="6">
    <location>
        <begin position="181"/>
        <end position="204"/>
    </location>
</feature>
<keyword evidence="5 6" id="KW-0472">Membrane</keyword>
<feature type="transmembrane region" description="Helical" evidence="6">
    <location>
        <begin position="85"/>
        <end position="104"/>
    </location>
</feature>
<keyword evidence="3 6" id="KW-0812">Transmembrane</keyword>
<gene>
    <name evidence="8" type="primary">LOC110200686</name>
</gene>
<dbReference type="GO" id="GO:0005886">
    <property type="term" value="C:plasma membrane"/>
    <property type="evidence" value="ECO:0007669"/>
    <property type="project" value="TreeGrafter"/>
</dbReference>
<evidence type="ECO:0000256" key="2">
    <source>
        <dbReference type="ARBA" id="ARBA00009565"/>
    </source>
</evidence>
<feature type="transmembrane region" description="Helical" evidence="6">
    <location>
        <begin position="47"/>
        <end position="73"/>
    </location>
</feature>
<dbReference type="GeneID" id="110200686"/>
<dbReference type="Proteomes" id="UP000515140">
    <property type="component" value="Unplaced"/>
</dbReference>
<organism evidence="7 8">
    <name type="scientific">Phascolarctos cinereus</name>
    <name type="common">Koala</name>
    <dbReference type="NCBI Taxonomy" id="38626"/>
    <lineage>
        <taxon>Eukaryota</taxon>
        <taxon>Metazoa</taxon>
        <taxon>Chordata</taxon>
        <taxon>Craniata</taxon>
        <taxon>Vertebrata</taxon>
        <taxon>Euteleostomi</taxon>
        <taxon>Mammalia</taxon>
        <taxon>Metatheria</taxon>
        <taxon>Diprotodontia</taxon>
        <taxon>Phascolarctidae</taxon>
        <taxon>Phascolarctos</taxon>
    </lineage>
</organism>
<dbReference type="InterPro" id="IPR007237">
    <property type="entry name" value="CD20-like"/>
</dbReference>
<feature type="transmembrane region" description="Helical" evidence="6">
    <location>
        <begin position="116"/>
        <end position="140"/>
    </location>
</feature>
<proteinExistence type="inferred from homology"/>
<evidence type="ECO:0000313" key="8">
    <source>
        <dbReference type="RefSeq" id="XP_020831740.1"/>
    </source>
</evidence>
<protein>
    <submittedName>
        <fullName evidence="8">Membrane-spanning 4-domains subfamily A member 4A-like isoform X1</fullName>
    </submittedName>
</protein>
<dbReference type="FunCoup" id="A0A6P5JC37">
    <property type="interactions" value="87"/>
</dbReference>
<evidence type="ECO:0000256" key="1">
    <source>
        <dbReference type="ARBA" id="ARBA00004141"/>
    </source>
</evidence>
<evidence type="ECO:0000256" key="3">
    <source>
        <dbReference type="ARBA" id="ARBA00022692"/>
    </source>
</evidence>
<evidence type="ECO:0000313" key="7">
    <source>
        <dbReference type="Proteomes" id="UP000515140"/>
    </source>
</evidence>
<keyword evidence="4 6" id="KW-1133">Transmembrane helix</keyword>
<evidence type="ECO:0000256" key="4">
    <source>
        <dbReference type="ARBA" id="ARBA00022989"/>
    </source>
</evidence>
<dbReference type="Pfam" id="PF04103">
    <property type="entry name" value="CD20"/>
    <property type="match status" value="1"/>
</dbReference>
<evidence type="ECO:0000256" key="6">
    <source>
        <dbReference type="SAM" id="Phobius"/>
    </source>
</evidence>
<sequence length="244" mass="26465">MESQAAAKGIFPSFPQTSPIVIPQGSTVQSYQLKASLQKFLRAEPKALGTVQILIALMNLGLGMLITFLPWNFYGVNYFLWPSGYIFWGSAFFIISGTLSIAAENRMTNTLVQSSLAMNIVSSVVAGLGIIFFSLNLVMFEHAHYYYCHQEGYYVVCAFSHLLLLGGNVFLLILNILEFAISLAVSAFGCNAFCCVYSGVAIFMPPPTRVPENSAAEACKEGTTLQSPVADTTALPGSHPDSFI</sequence>
<feature type="transmembrane region" description="Helical" evidence="6">
    <location>
        <begin position="152"/>
        <end position="174"/>
    </location>
</feature>
<dbReference type="AlphaFoldDB" id="A0A6P5JC37"/>
<dbReference type="PANTHER" id="PTHR23320">
    <property type="entry name" value="MEMBRANE-SPANNING 4-DOMAINS SUBFAMILY A MS4A -RELATED"/>
    <property type="match status" value="1"/>
</dbReference>
<dbReference type="KEGG" id="pcw:110200686"/>
<dbReference type="RefSeq" id="XP_020831740.1">
    <property type="nucleotide sequence ID" value="XM_020976081.1"/>
</dbReference>
<keyword evidence="7" id="KW-1185">Reference proteome</keyword>
<comment type="subcellular location">
    <subcellularLocation>
        <location evidence="1">Membrane</location>
        <topology evidence="1">Multi-pass membrane protein</topology>
    </subcellularLocation>
</comment>
<evidence type="ECO:0000256" key="5">
    <source>
        <dbReference type="ARBA" id="ARBA00023136"/>
    </source>
</evidence>
<dbReference type="InterPro" id="IPR030417">
    <property type="entry name" value="MS4A"/>
</dbReference>
<name>A0A6P5JC37_PHACI</name>
<dbReference type="InParanoid" id="A0A6P5JC37"/>
<reference evidence="8" key="1">
    <citation type="submission" date="2025-08" db="UniProtKB">
        <authorList>
            <consortium name="RefSeq"/>
        </authorList>
    </citation>
    <scope>IDENTIFICATION</scope>
    <source>
        <tissue evidence="8">Spleen</tissue>
    </source>
</reference>
<accession>A0A6P5JC37</accession>
<comment type="similarity">
    <text evidence="2">Belongs to the MS4A family.</text>
</comment>
<dbReference type="PANTHER" id="PTHR23320:SF128">
    <property type="entry name" value="MEMBRANE-SPANNING 4-DOMAINS SUBFAMILY A MEMBER 4A"/>
    <property type="match status" value="1"/>
</dbReference>